<keyword evidence="6 9" id="KW-0518">Myosin</keyword>
<evidence type="ECO:0008006" key="14">
    <source>
        <dbReference type="Google" id="ProtNLM"/>
    </source>
</evidence>
<dbReference type="FunFam" id="2.30.30.360:FF:000001">
    <property type="entry name" value="Myosin heavy chain"/>
    <property type="match status" value="1"/>
</dbReference>
<dbReference type="InterPro" id="IPR001609">
    <property type="entry name" value="Myosin_head_motor_dom-like"/>
</dbReference>
<dbReference type="PROSITE" id="PS51844">
    <property type="entry name" value="SH3_LIKE"/>
    <property type="match status" value="1"/>
</dbReference>
<dbReference type="GO" id="GO:0005737">
    <property type="term" value="C:cytoplasm"/>
    <property type="evidence" value="ECO:0007669"/>
    <property type="project" value="TreeGrafter"/>
</dbReference>
<comment type="similarity">
    <text evidence="1 9">Belongs to the TRAFAC class myosin-kinesin ATPase superfamily. Myosin family.</text>
</comment>
<organism evidence="12 13">
    <name type="scientific">Cyprinus carpio carpio</name>
    <dbReference type="NCBI Taxonomy" id="630221"/>
    <lineage>
        <taxon>Eukaryota</taxon>
        <taxon>Metazoa</taxon>
        <taxon>Chordata</taxon>
        <taxon>Craniata</taxon>
        <taxon>Vertebrata</taxon>
        <taxon>Euteleostomi</taxon>
        <taxon>Actinopterygii</taxon>
        <taxon>Neopterygii</taxon>
        <taxon>Teleostei</taxon>
        <taxon>Ostariophysi</taxon>
        <taxon>Cypriniformes</taxon>
        <taxon>Cyprinidae</taxon>
        <taxon>Cyprininae</taxon>
        <taxon>Cyprinus</taxon>
    </lineage>
</organism>
<evidence type="ECO:0000256" key="6">
    <source>
        <dbReference type="ARBA" id="ARBA00023123"/>
    </source>
</evidence>
<dbReference type="OMA" id="CLISFEL"/>
<comment type="caution">
    <text evidence="9">Lacks conserved residue(s) required for the propagation of feature annotation.</text>
</comment>
<evidence type="ECO:0000256" key="3">
    <source>
        <dbReference type="ARBA" id="ARBA00022840"/>
    </source>
</evidence>
<evidence type="ECO:0000256" key="2">
    <source>
        <dbReference type="ARBA" id="ARBA00022741"/>
    </source>
</evidence>
<dbReference type="GO" id="GO:0051015">
    <property type="term" value="F:actin filament binding"/>
    <property type="evidence" value="ECO:0007669"/>
    <property type="project" value="InterPro"/>
</dbReference>
<dbReference type="GO" id="GO:0032982">
    <property type="term" value="C:myosin filament"/>
    <property type="evidence" value="ECO:0007669"/>
    <property type="project" value="TreeGrafter"/>
</dbReference>
<reference evidence="12" key="2">
    <citation type="submission" date="2025-09" db="UniProtKB">
        <authorList>
            <consortium name="Ensembl"/>
        </authorList>
    </citation>
    <scope>IDENTIFICATION</scope>
</reference>
<keyword evidence="8 9" id="KW-0009">Actin-binding</keyword>
<dbReference type="PANTHER" id="PTHR45615">
    <property type="entry name" value="MYOSIN HEAVY CHAIN, NON-MUSCLE"/>
    <property type="match status" value="1"/>
</dbReference>
<evidence type="ECO:0000256" key="8">
    <source>
        <dbReference type="ARBA" id="ARBA00023203"/>
    </source>
</evidence>
<dbReference type="InterPro" id="IPR008989">
    <property type="entry name" value="Myosin_S1_N"/>
</dbReference>
<proteinExistence type="inferred from homology"/>
<dbReference type="Proteomes" id="UP001108240">
    <property type="component" value="Unplaced"/>
</dbReference>
<dbReference type="Pfam" id="PF02736">
    <property type="entry name" value="Myosin_N"/>
    <property type="match status" value="1"/>
</dbReference>
<dbReference type="PANTHER" id="PTHR45615:SF44">
    <property type="entry name" value="MYOSIN HEAVY CHAIN 4-RELATED"/>
    <property type="match status" value="1"/>
</dbReference>
<evidence type="ECO:0000256" key="9">
    <source>
        <dbReference type="PROSITE-ProRule" id="PRU00782"/>
    </source>
</evidence>
<evidence type="ECO:0000313" key="13">
    <source>
        <dbReference type="Proteomes" id="UP001108240"/>
    </source>
</evidence>
<evidence type="ECO:0000256" key="7">
    <source>
        <dbReference type="ARBA" id="ARBA00023175"/>
    </source>
</evidence>
<dbReference type="AlphaFoldDB" id="A0A8C1HQT3"/>
<protein>
    <recommendedName>
        <fullName evidence="14">Myosin heavy fast skeletal muscle-like protein</fullName>
    </recommendedName>
</protein>
<evidence type="ECO:0000256" key="1">
    <source>
        <dbReference type="ARBA" id="ARBA00008314"/>
    </source>
</evidence>
<keyword evidence="7" id="KW-0505">Motor protein</keyword>
<dbReference type="GO" id="GO:0016460">
    <property type="term" value="C:myosin II complex"/>
    <property type="evidence" value="ECO:0007669"/>
    <property type="project" value="TreeGrafter"/>
</dbReference>
<keyword evidence="3" id="KW-0067">ATP-binding</keyword>
<evidence type="ECO:0000313" key="12">
    <source>
        <dbReference type="Ensembl" id="ENSCCRP00000068304.2"/>
    </source>
</evidence>
<keyword evidence="5" id="KW-0175">Coiled coil</keyword>
<dbReference type="PROSITE" id="PS51456">
    <property type="entry name" value="MYOSIN_MOTOR"/>
    <property type="match status" value="1"/>
</dbReference>
<dbReference type="InterPro" id="IPR004009">
    <property type="entry name" value="SH3_Myosin"/>
</dbReference>
<dbReference type="Gene3D" id="3.40.850.10">
    <property type="entry name" value="Kinesin motor domain"/>
    <property type="match status" value="1"/>
</dbReference>
<dbReference type="GO" id="GO:0005516">
    <property type="term" value="F:calmodulin binding"/>
    <property type="evidence" value="ECO:0007669"/>
    <property type="project" value="UniProtKB-KW"/>
</dbReference>
<keyword evidence="4" id="KW-0112">Calmodulin-binding</keyword>
<dbReference type="GeneTree" id="ENSGT00940000162888"/>
<dbReference type="InterPro" id="IPR036961">
    <property type="entry name" value="Kinesin_motor_dom_sf"/>
</dbReference>
<dbReference type="SUPFAM" id="SSF52540">
    <property type="entry name" value="P-loop containing nucleoside triphosphate hydrolases"/>
    <property type="match status" value="1"/>
</dbReference>
<dbReference type="GO" id="GO:0000146">
    <property type="term" value="F:microfilament motor activity"/>
    <property type="evidence" value="ECO:0007669"/>
    <property type="project" value="TreeGrafter"/>
</dbReference>
<feature type="domain" description="Myosin N-terminal SH3-like" evidence="11">
    <location>
        <begin position="32"/>
        <end position="81"/>
    </location>
</feature>
<keyword evidence="2" id="KW-0547">Nucleotide-binding</keyword>
<dbReference type="Gene3D" id="2.30.30.360">
    <property type="entry name" value="Myosin S1 fragment, N-terminal"/>
    <property type="match status" value="1"/>
</dbReference>
<feature type="domain" description="Myosin motor" evidence="10">
    <location>
        <begin position="85"/>
        <end position="179"/>
    </location>
</feature>
<dbReference type="InterPro" id="IPR027417">
    <property type="entry name" value="P-loop_NTPase"/>
</dbReference>
<evidence type="ECO:0000256" key="5">
    <source>
        <dbReference type="ARBA" id="ARBA00023054"/>
    </source>
</evidence>
<dbReference type="Ensembl" id="ENSCCRT00000074013.2">
    <property type="protein sequence ID" value="ENSCCRP00000068304.2"/>
    <property type="gene ID" value="ENSCCRG00000036786.2"/>
</dbReference>
<evidence type="ECO:0000259" key="10">
    <source>
        <dbReference type="PROSITE" id="PS51456"/>
    </source>
</evidence>
<accession>A0A8C1HQT3</accession>
<keyword evidence="13" id="KW-1185">Reference proteome</keyword>
<evidence type="ECO:0000256" key="4">
    <source>
        <dbReference type="ARBA" id="ARBA00022860"/>
    </source>
</evidence>
<dbReference type="GO" id="GO:0005524">
    <property type="term" value="F:ATP binding"/>
    <property type="evidence" value="ECO:0007669"/>
    <property type="project" value="UniProtKB-KW"/>
</dbReference>
<dbReference type="Pfam" id="PF00063">
    <property type="entry name" value="Myosin_head"/>
    <property type="match status" value="1"/>
</dbReference>
<sequence length="179" mass="20300">MGDGEMECFGPAAVYLRKPERERIEAQNTPFDAKTAFFVAEPEEMYLKGTLVSKEGGKATVKTHSGKTLTVKEDEIFPMNPPKFDKIENMAMMTHLNEPCVLIVKLDYLSLFQTYSGLFCVTVNPYKWLPVYDAVVVAGYRGKKRIEAPPHIFSISDNAYQFMLTGKWGYTFSIQFANQ</sequence>
<evidence type="ECO:0000259" key="11">
    <source>
        <dbReference type="PROSITE" id="PS51844"/>
    </source>
</evidence>
<dbReference type="GO" id="GO:0048731">
    <property type="term" value="P:system development"/>
    <property type="evidence" value="ECO:0007669"/>
    <property type="project" value="UniProtKB-ARBA"/>
</dbReference>
<name>A0A8C1HQT3_CYPCA</name>
<dbReference type="FunFam" id="3.40.850.10:FF:000101">
    <property type="entry name" value="Slow myosin heavy chain 2"/>
    <property type="match status" value="1"/>
</dbReference>
<reference evidence="12" key="1">
    <citation type="submission" date="2025-08" db="UniProtKB">
        <authorList>
            <consortium name="Ensembl"/>
        </authorList>
    </citation>
    <scope>IDENTIFICATION</scope>
</reference>